<proteinExistence type="predicted"/>
<keyword evidence="2" id="KW-1185">Reference proteome</keyword>
<evidence type="ECO:0008006" key="3">
    <source>
        <dbReference type="Google" id="ProtNLM"/>
    </source>
</evidence>
<dbReference type="AlphaFoldDB" id="A0A327K1Q9"/>
<accession>A0A327K1Q9</accession>
<dbReference type="RefSeq" id="WP_111359973.1">
    <property type="nucleotide sequence ID" value="NZ_NHSK01000190.1"/>
</dbReference>
<reference evidence="1 2" key="1">
    <citation type="submission" date="2017-07" db="EMBL/GenBank/DDBJ databases">
        <title>Draft Genome Sequences of Select Purple Nonsulfur Bacteria.</title>
        <authorList>
            <person name="Lasarre B."/>
            <person name="Mckinlay J.B."/>
        </authorList>
    </citation>
    <scope>NUCLEOTIDE SEQUENCE [LARGE SCALE GENOMIC DNA]</scope>
    <source>
        <strain evidence="1 2">DSM 11907</strain>
    </source>
</reference>
<dbReference type="OrthoDB" id="1550902at2"/>
<comment type="caution">
    <text evidence="1">The sequence shown here is derived from an EMBL/GenBank/DDBJ whole genome shotgun (WGS) entry which is preliminary data.</text>
</comment>
<gene>
    <name evidence="1" type="ORF">CH338_26195</name>
</gene>
<dbReference type="InterPro" id="IPR009734">
    <property type="entry name" value="Myoviridae_GpU"/>
</dbReference>
<dbReference type="Pfam" id="PF06995">
    <property type="entry name" value="Phage_P2_GpU"/>
    <property type="match status" value="1"/>
</dbReference>
<dbReference type="Proteomes" id="UP000248863">
    <property type="component" value="Unassembled WGS sequence"/>
</dbReference>
<organism evidence="1 2">
    <name type="scientific">Rhodoplanes elegans</name>
    <dbReference type="NCBI Taxonomy" id="29408"/>
    <lineage>
        <taxon>Bacteria</taxon>
        <taxon>Pseudomonadati</taxon>
        <taxon>Pseudomonadota</taxon>
        <taxon>Alphaproteobacteria</taxon>
        <taxon>Hyphomicrobiales</taxon>
        <taxon>Nitrobacteraceae</taxon>
        <taxon>Rhodoplanes</taxon>
    </lineage>
</organism>
<evidence type="ECO:0000313" key="1">
    <source>
        <dbReference type="EMBL" id="RAI31232.1"/>
    </source>
</evidence>
<name>A0A327K1Q9_9BRAD</name>
<evidence type="ECO:0000313" key="2">
    <source>
        <dbReference type="Proteomes" id="UP000248863"/>
    </source>
</evidence>
<dbReference type="EMBL" id="NPEU01000520">
    <property type="protein sequence ID" value="RAI31232.1"/>
    <property type="molecule type" value="Genomic_DNA"/>
</dbReference>
<protein>
    <recommendedName>
        <fullName evidence="3">Phage tail protein</fullName>
    </recommendedName>
</protein>
<sequence>MSRLMSLGPHVFMVVGLNGQEIETGSESVWVDVPRFGLVDGAQMHGHKRPSMTIRGTLFPDEIGGLPDYEAIRASQFAGRPLPMLRMGRGFSARVLGTVTIEKVSDLETFGGKKVAFTVELKGYAG</sequence>